<evidence type="ECO:0000313" key="1">
    <source>
        <dbReference type="EMBL" id="KRZ15328.1"/>
    </source>
</evidence>
<evidence type="ECO:0000313" key="2">
    <source>
        <dbReference type="Proteomes" id="UP000055024"/>
    </source>
</evidence>
<protein>
    <submittedName>
        <fullName evidence="1">Uncharacterized protein</fullName>
    </submittedName>
</protein>
<organism evidence="1 2">
    <name type="scientific">Trichinella zimbabwensis</name>
    <dbReference type="NCBI Taxonomy" id="268475"/>
    <lineage>
        <taxon>Eukaryota</taxon>
        <taxon>Metazoa</taxon>
        <taxon>Ecdysozoa</taxon>
        <taxon>Nematoda</taxon>
        <taxon>Enoplea</taxon>
        <taxon>Dorylaimia</taxon>
        <taxon>Trichinellida</taxon>
        <taxon>Trichinellidae</taxon>
        <taxon>Trichinella</taxon>
    </lineage>
</organism>
<gene>
    <name evidence="1" type="ORF">T11_14325</name>
</gene>
<dbReference type="AlphaFoldDB" id="A0A0V1HYB6"/>
<comment type="caution">
    <text evidence="1">The sequence shown here is derived from an EMBL/GenBank/DDBJ whole genome shotgun (WGS) entry which is preliminary data.</text>
</comment>
<sequence>MNSVLKLIEPADRAFQSRAIDLLSAWDVIKAVQEMMRNLSSDDGFLQLLSDEFLSNKRHRKLSRKLNEFLLYDSEAVGHVENMELETRTLKHGITCEASFSTCSTLLSPFRRSMTHARMNHLVLISFERQILESTSNEELLRRFHKAGNRRLQLY</sequence>
<proteinExistence type="predicted"/>
<dbReference type="STRING" id="268475.A0A0V1HYB6"/>
<keyword evidence="2" id="KW-1185">Reference proteome</keyword>
<accession>A0A0V1HYB6</accession>
<reference evidence="1 2" key="1">
    <citation type="submission" date="2015-01" db="EMBL/GenBank/DDBJ databases">
        <title>Evolution of Trichinella species and genotypes.</title>
        <authorList>
            <person name="Korhonen P.K."/>
            <person name="Edoardo P."/>
            <person name="Giuseppe L.R."/>
            <person name="Gasser R.B."/>
        </authorList>
    </citation>
    <scope>NUCLEOTIDE SEQUENCE [LARGE SCALE GENOMIC DNA]</scope>
    <source>
        <strain evidence="1">ISS1029</strain>
    </source>
</reference>
<name>A0A0V1HYB6_9BILA</name>
<dbReference type="EMBL" id="JYDP01000018">
    <property type="protein sequence ID" value="KRZ15328.1"/>
    <property type="molecule type" value="Genomic_DNA"/>
</dbReference>
<dbReference type="Proteomes" id="UP000055024">
    <property type="component" value="Unassembled WGS sequence"/>
</dbReference>
<dbReference type="OrthoDB" id="10403158at2759"/>